<evidence type="ECO:0000313" key="4">
    <source>
        <dbReference type="Proteomes" id="UP000094869"/>
    </source>
</evidence>
<reference evidence="2 4" key="1">
    <citation type="submission" date="2016-08" db="EMBL/GenBank/DDBJ databases">
        <title>Characterization of Isolates of Eisenbergiella tayi Derived from Blood Cultures, Using Whole Genome Sequencing.</title>
        <authorList>
            <person name="Bernier A.-M."/>
            <person name="Burdz T."/>
            <person name="Wiebe D."/>
            <person name="Bernard K."/>
        </authorList>
    </citation>
    <scope>NUCLEOTIDE SEQUENCE [LARGE SCALE GENOMIC DNA]</scope>
    <source>
        <strain evidence="2 4">NML120146</strain>
    </source>
</reference>
<dbReference type="Proteomes" id="UP000094271">
    <property type="component" value="Unassembled WGS sequence"/>
</dbReference>
<sequence length="118" mass="13504">MPITYCRLLSLHIFRLLLPHTAVLSSSHLNRRRCCCSDSIAAGPSFSGKYRRKKVFTIIRISRKEKDYLAANGVCQGPGGDIHHTVARHRRTYYMTESENAENLLSQYRRSITICSCQ</sequence>
<reference evidence="1 3" key="2">
    <citation type="submission" date="2016-08" db="EMBL/GenBank/DDBJ databases">
        <authorList>
            <person name="Seilhamer J.J."/>
        </authorList>
    </citation>
    <scope>NUCLEOTIDE SEQUENCE [LARGE SCALE GENOMIC DNA]</scope>
    <source>
        <strain evidence="1 3">NML150140-1</strain>
    </source>
</reference>
<dbReference type="Proteomes" id="UP000094869">
    <property type="component" value="Unassembled WGS sequence"/>
</dbReference>
<keyword evidence="4" id="KW-1185">Reference proteome</keyword>
<dbReference type="AlphaFoldDB" id="A0A1E3U7S3"/>
<proteinExistence type="predicted"/>
<name>A0A1E3U7S3_9FIRM</name>
<evidence type="ECO:0000313" key="3">
    <source>
        <dbReference type="Proteomes" id="UP000094271"/>
    </source>
</evidence>
<accession>A0A1E3U7S3</accession>
<gene>
    <name evidence="1" type="ORF">BEI59_31720</name>
    <name evidence="2" type="ORF">BEI63_29290</name>
</gene>
<evidence type="ECO:0000313" key="2">
    <source>
        <dbReference type="EMBL" id="ODR44863.1"/>
    </source>
</evidence>
<dbReference type="EMBL" id="MEHA01000038">
    <property type="protein sequence ID" value="ODR42292.1"/>
    <property type="molecule type" value="Genomic_DNA"/>
</dbReference>
<comment type="caution">
    <text evidence="1">The sequence shown here is derived from an EMBL/GenBank/DDBJ whole genome shotgun (WGS) entry which is preliminary data.</text>
</comment>
<organism evidence="1 3">
    <name type="scientific">Eisenbergiella tayi</name>
    <dbReference type="NCBI Taxonomy" id="1432052"/>
    <lineage>
        <taxon>Bacteria</taxon>
        <taxon>Bacillati</taxon>
        <taxon>Bacillota</taxon>
        <taxon>Clostridia</taxon>
        <taxon>Lachnospirales</taxon>
        <taxon>Lachnospiraceae</taxon>
        <taxon>Eisenbergiella</taxon>
    </lineage>
</organism>
<evidence type="ECO:0000313" key="1">
    <source>
        <dbReference type="EMBL" id="ODR42292.1"/>
    </source>
</evidence>
<protein>
    <submittedName>
        <fullName evidence="1">Uncharacterized protein</fullName>
    </submittedName>
</protein>
<dbReference type="EMBL" id="MEHD01000054">
    <property type="protein sequence ID" value="ODR44863.1"/>
    <property type="molecule type" value="Genomic_DNA"/>
</dbReference>